<comment type="caution">
    <text evidence="3">The sequence shown here is derived from an EMBL/GenBank/DDBJ whole genome shotgun (WGS) entry which is preliminary data.</text>
</comment>
<feature type="modified residue" description="4-aspartylphosphate" evidence="1">
    <location>
        <position position="61"/>
    </location>
</feature>
<dbReference type="Gene3D" id="3.40.50.2300">
    <property type="match status" value="1"/>
</dbReference>
<feature type="domain" description="Response regulatory" evidence="2">
    <location>
        <begin position="6"/>
        <end position="131"/>
    </location>
</feature>
<reference evidence="3" key="1">
    <citation type="submission" date="2016-01" db="EMBL/GenBank/DDBJ databases">
        <title>Genome sequencing of Roseivirga ehrenbergii KMM 6017.</title>
        <authorList>
            <person name="Selvaratnam C."/>
            <person name="Thevarajoo S."/>
            <person name="Goh K.M."/>
            <person name="Ee R."/>
            <person name="Chan K.-G."/>
            <person name="Chong C.S."/>
        </authorList>
    </citation>
    <scope>NUCLEOTIDE SEQUENCE [LARGE SCALE GENOMIC DNA]</scope>
    <source>
        <strain evidence="3">KMM 6017</strain>
    </source>
</reference>
<evidence type="ECO:0000256" key="1">
    <source>
        <dbReference type="PROSITE-ProRule" id="PRU00169"/>
    </source>
</evidence>
<gene>
    <name evidence="3" type="ORF">MB14_06920</name>
</gene>
<dbReference type="PANTHER" id="PTHR44520">
    <property type="entry name" value="RESPONSE REGULATOR RCP1-RELATED"/>
    <property type="match status" value="1"/>
</dbReference>
<dbReference type="EMBL" id="LQZQ01000045">
    <property type="protein sequence ID" value="KYG74928.1"/>
    <property type="molecule type" value="Genomic_DNA"/>
</dbReference>
<accession>A0A150X883</accession>
<dbReference type="InterPro" id="IPR052893">
    <property type="entry name" value="TCS_response_regulator"/>
</dbReference>
<dbReference type="RefSeq" id="WP_062592399.1">
    <property type="nucleotide sequence ID" value="NZ_LQZQ01000045.1"/>
</dbReference>
<keyword evidence="1" id="KW-0597">Phosphoprotein</keyword>
<dbReference type="PROSITE" id="PS50110">
    <property type="entry name" value="RESPONSE_REGULATORY"/>
    <property type="match status" value="1"/>
</dbReference>
<dbReference type="OrthoDB" id="1524091at2"/>
<dbReference type="Proteomes" id="UP000075583">
    <property type="component" value="Unassembled WGS sequence"/>
</dbReference>
<dbReference type="PANTHER" id="PTHR44520:SF2">
    <property type="entry name" value="RESPONSE REGULATOR RCP1"/>
    <property type="match status" value="1"/>
</dbReference>
<dbReference type="STRING" id="279360.MB14_06920"/>
<evidence type="ECO:0000259" key="2">
    <source>
        <dbReference type="PROSITE" id="PS50110"/>
    </source>
</evidence>
<sequence length="133" mass="15305">MKNENIFIVIDDDPVNNFLSKVIIRKVLPEAIVYEFTQPIEALEFIQSDNESHELITLFLDINMPIVDGWGFLERFKLLDAHLIEKIDIYMLSSSLDERDKIKAKSYKSVQDYIQKPLTMEGVELIASKGKAA</sequence>
<dbReference type="Pfam" id="PF00072">
    <property type="entry name" value="Response_reg"/>
    <property type="match status" value="1"/>
</dbReference>
<evidence type="ECO:0000313" key="4">
    <source>
        <dbReference type="Proteomes" id="UP000075583"/>
    </source>
</evidence>
<dbReference type="SUPFAM" id="SSF52172">
    <property type="entry name" value="CheY-like"/>
    <property type="match status" value="1"/>
</dbReference>
<dbReference type="InterPro" id="IPR011006">
    <property type="entry name" value="CheY-like_superfamily"/>
</dbReference>
<name>A0A150X883_ROSEK</name>
<protein>
    <recommendedName>
        <fullName evidence="2">Response regulatory domain-containing protein</fullName>
    </recommendedName>
</protein>
<organism evidence="3 4">
    <name type="scientific">Roseivirga ehrenbergii (strain DSM 102268 / JCM 13514 / KCTC 12282 / NCIMB 14502 / KMM 6017)</name>
    <dbReference type="NCBI Taxonomy" id="279360"/>
    <lineage>
        <taxon>Bacteria</taxon>
        <taxon>Pseudomonadati</taxon>
        <taxon>Bacteroidota</taxon>
        <taxon>Cytophagia</taxon>
        <taxon>Cytophagales</taxon>
        <taxon>Roseivirgaceae</taxon>
        <taxon>Roseivirga</taxon>
    </lineage>
</organism>
<keyword evidence="4" id="KW-1185">Reference proteome</keyword>
<proteinExistence type="predicted"/>
<dbReference type="AlphaFoldDB" id="A0A150X883"/>
<dbReference type="GO" id="GO:0000160">
    <property type="term" value="P:phosphorelay signal transduction system"/>
    <property type="evidence" value="ECO:0007669"/>
    <property type="project" value="InterPro"/>
</dbReference>
<dbReference type="InterPro" id="IPR001789">
    <property type="entry name" value="Sig_transdc_resp-reg_receiver"/>
</dbReference>
<evidence type="ECO:0000313" key="3">
    <source>
        <dbReference type="EMBL" id="KYG74928.1"/>
    </source>
</evidence>